<proteinExistence type="predicted"/>
<dbReference type="Proteomes" id="UP000216867">
    <property type="component" value="Unassembled WGS sequence"/>
</dbReference>
<reference evidence="2 3" key="1">
    <citation type="submission" date="2017-04" db="EMBL/GenBank/DDBJ databases">
        <title>Kefir bacterial isolates.</title>
        <authorList>
            <person name="Kim Y."/>
            <person name="Blasche S."/>
            <person name="Patil K.R."/>
        </authorList>
    </citation>
    <scope>NUCLEOTIDE SEQUENCE [LARGE SCALE GENOMIC DNA]</scope>
    <source>
        <strain evidence="2 3">OG2</strain>
    </source>
</reference>
<dbReference type="AlphaFoldDB" id="A0A269ZGR0"/>
<dbReference type="EMBL" id="NCWY01000002">
    <property type="protein sequence ID" value="PAK96935.1"/>
    <property type="molecule type" value="Genomic_DNA"/>
</dbReference>
<comment type="caution">
    <text evidence="2">The sequence shown here is derived from an EMBL/GenBank/DDBJ whole genome shotgun (WGS) entry which is preliminary data.</text>
</comment>
<evidence type="ECO:0008006" key="4">
    <source>
        <dbReference type="Google" id="ProtNLM"/>
    </source>
</evidence>
<sequence>MQATSRPHPTRREADIAEVASPGSGRDVRRGLGCEGSRTEQRLLPAAVDERKRHRMRLTKDPTPEKVLAGLQAQIERSGQFASTIDPVAALQTYDRLIRLLQPRLTELRRDVGLPADPPIFAAARARTSARRRYSGMPVPSDRVFTYWNTPIDTAPPLVQACLANIRESYPALRVLDGRSVRELIDVPDRIAAVLEDSRPAHFSDYVRTRILEEHGGVWFDATAWVGHNLDDDLQRRYLRAGTIFPRWTKLSIANWFIASQKESVLLGLQRRALDEWWTHFDDLPDYFLYHRIFEVLQVLVPEARGQWNAAPVLSATSAHLLQMAMMQPWRPGTLTDIAAVAPLQKLSYKYGTVPDGSVLEHLIGPYV</sequence>
<evidence type="ECO:0000313" key="3">
    <source>
        <dbReference type="Proteomes" id="UP000216867"/>
    </source>
</evidence>
<evidence type="ECO:0000313" key="2">
    <source>
        <dbReference type="EMBL" id="PAK96935.1"/>
    </source>
</evidence>
<dbReference type="Pfam" id="PF05704">
    <property type="entry name" value="Caps_synth"/>
    <property type="match status" value="1"/>
</dbReference>
<accession>A0A269ZGR0</accession>
<dbReference type="GO" id="GO:0016757">
    <property type="term" value="F:glycosyltransferase activity"/>
    <property type="evidence" value="ECO:0007669"/>
    <property type="project" value="InterPro"/>
</dbReference>
<protein>
    <recommendedName>
        <fullName evidence="4">Capsular polysaccharide synthesis protein</fullName>
    </recommendedName>
</protein>
<dbReference type="InterPro" id="IPR029044">
    <property type="entry name" value="Nucleotide-diphossugar_trans"/>
</dbReference>
<dbReference type="Gene3D" id="3.90.550.20">
    <property type="match status" value="1"/>
</dbReference>
<gene>
    <name evidence="2" type="ORF">B8X04_03260</name>
</gene>
<dbReference type="SUPFAM" id="SSF53448">
    <property type="entry name" value="Nucleotide-diphospho-sugar transferases"/>
    <property type="match status" value="1"/>
</dbReference>
<evidence type="ECO:0000256" key="1">
    <source>
        <dbReference type="SAM" id="MobiDB-lite"/>
    </source>
</evidence>
<dbReference type="InterPro" id="IPR008441">
    <property type="entry name" value="AfumC-like_glycosyl_Trfase"/>
</dbReference>
<feature type="region of interest" description="Disordered" evidence="1">
    <location>
        <begin position="1"/>
        <end position="37"/>
    </location>
</feature>
<organism evidence="2 3">
    <name type="scientific">Brevibacterium casei</name>
    <dbReference type="NCBI Taxonomy" id="33889"/>
    <lineage>
        <taxon>Bacteria</taxon>
        <taxon>Bacillati</taxon>
        <taxon>Actinomycetota</taxon>
        <taxon>Actinomycetes</taxon>
        <taxon>Micrococcales</taxon>
        <taxon>Brevibacteriaceae</taxon>
        <taxon>Brevibacterium</taxon>
    </lineage>
</organism>
<feature type="compositionally biased region" description="Basic and acidic residues" evidence="1">
    <location>
        <begin position="26"/>
        <end position="37"/>
    </location>
</feature>
<name>A0A269ZGR0_9MICO</name>